<sequence>MDSITIILIINIIIQKKFNHTASLSKSASLDLNNSCKCSELIYSTNCYNGFSDCSWNTHKKQCVDMACSDIEHCIQSSNRSYWLNKQCHDFTFCKAIPGKDQSECIAANIYFPAQNGINCLSMEYLQKCSDTKDPDICNNYFSPQGKHIILQGIVVQQNQILFAISMLNPTCVKI</sequence>
<organism evidence="1 2">
    <name type="scientific">Paramecium pentaurelia</name>
    <dbReference type="NCBI Taxonomy" id="43138"/>
    <lineage>
        <taxon>Eukaryota</taxon>
        <taxon>Sar</taxon>
        <taxon>Alveolata</taxon>
        <taxon>Ciliophora</taxon>
        <taxon>Intramacronucleata</taxon>
        <taxon>Oligohymenophorea</taxon>
        <taxon>Peniculida</taxon>
        <taxon>Parameciidae</taxon>
        <taxon>Paramecium</taxon>
    </lineage>
</organism>
<evidence type="ECO:0000313" key="2">
    <source>
        <dbReference type="Proteomes" id="UP000689195"/>
    </source>
</evidence>
<reference evidence="1" key="1">
    <citation type="submission" date="2021-01" db="EMBL/GenBank/DDBJ databases">
        <authorList>
            <consortium name="Genoscope - CEA"/>
            <person name="William W."/>
        </authorList>
    </citation>
    <scope>NUCLEOTIDE SEQUENCE</scope>
</reference>
<protein>
    <submittedName>
        <fullName evidence="1">Uncharacterized protein</fullName>
    </submittedName>
</protein>
<gene>
    <name evidence="1" type="ORF">PPENT_87.1.T1850008</name>
</gene>
<keyword evidence="2" id="KW-1185">Reference proteome</keyword>
<name>A0A8S1YIF8_9CILI</name>
<evidence type="ECO:0000313" key="1">
    <source>
        <dbReference type="EMBL" id="CAD8213740.1"/>
    </source>
</evidence>
<dbReference type="Proteomes" id="UP000689195">
    <property type="component" value="Unassembled WGS sequence"/>
</dbReference>
<comment type="caution">
    <text evidence="1">The sequence shown here is derived from an EMBL/GenBank/DDBJ whole genome shotgun (WGS) entry which is preliminary data.</text>
</comment>
<proteinExistence type="predicted"/>
<accession>A0A8S1YIF8</accession>
<dbReference type="EMBL" id="CAJJDO010000185">
    <property type="protein sequence ID" value="CAD8213740.1"/>
    <property type="molecule type" value="Genomic_DNA"/>
</dbReference>
<dbReference type="AlphaFoldDB" id="A0A8S1YIF8"/>